<organism evidence="8 9">
    <name type="scientific">Tropicibacter oceani</name>
    <dbReference type="NCBI Taxonomy" id="3058420"/>
    <lineage>
        <taxon>Bacteria</taxon>
        <taxon>Pseudomonadati</taxon>
        <taxon>Pseudomonadota</taxon>
        <taxon>Alphaproteobacteria</taxon>
        <taxon>Rhodobacterales</taxon>
        <taxon>Roseobacteraceae</taxon>
        <taxon>Tropicibacter</taxon>
    </lineage>
</organism>
<dbReference type="InterPro" id="IPR023828">
    <property type="entry name" value="Peptidase_S8_Ser-AS"/>
</dbReference>
<dbReference type="Gene3D" id="3.40.50.200">
    <property type="entry name" value="Peptidase S8/S53 domain"/>
    <property type="match status" value="1"/>
</dbReference>
<dbReference type="Pfam" id="PF00082">
    <property type="entry name" value="Peptidase_S8"/>
    <property type="match status" value="1"/>
</dbReference>
<evidence type="ECO:0000313" key="8">
    <source>
        <dbReference type="EMBL" id="WGW04486.1"/>
    </source>
</evidence>
<dbReference type="InterPro" id="IPR000209">
    <property type="entry name" value="Peptidase_S8/S53_dom"/>
</dbReference>
<keyword evidence="9" id="KW-1185">Reference proteome</keyword>
<keyword evidence="3 5" id="KW-0378">Hydrolase</keyword>
<comment type="similarity">
    <text evidence="1 5 6">Belongs to the peptidase S8 family.</text>
</comment>
<evidence type="ECO:0000256" key="6">
    <source>
        <dbReference type="RuleBase" id="RU003355"/>
    </source>
</evidence>
<sequence length="431" mass="44154">MLTLLALCLWTNTAAAQDADLRAENALLRARIAQLEALLAEGQSCRAAPAQGDVGALIEKLGAQEEAHAWAILGLSDAPLILPDSVLTAVVPQEYLLLTDQAPEVLGIAADQVLYRYDLALTGFAARLDDGQRDALRASGVQLVENGRIYVAGSGDAAATATPVTPSQNVTAAVDVYLLDTGIRAGHRSLQGRVAAAGFTTFDNGIAAEDCSGHGTHVAARIAGHVLGVSDKARLISVKVMDAFGGGDVATVIKGIDWVMSQPRGAPAVVNMSLTRKHPGGIDPLAIAVTRLMDSGAVVVVAAGNASQDVAQFTPANIPGVITVGSVTDGQLSSFSNAGAGVDLYAPGEAVTSASIRDVCGLRQMSGTSMAAPFVTGLVAELLAQGQAPDTIPDALRQEAKQVSTGALTGETLRFVLSDLPAQVAELCPDP</sequence>
<dbReference type="Proteomes" id="UP001241605">
    <property type="component" value="Chromosome"/>
</dbReference>
<evidence type="ECO:0000256" key="2">
    <source>
        <dbReference type="ARBA" id="ARBA00022670"/>
    </source>
</evidence>
<evidence type="ECO:0000313" key="9">
    <source>
        <dbReference type="Proteomes" id="UP001241605"/>
    </source>
</evidence>
<evidence type="ECO:0000256" key="5">
    <source>
        <dbReference type="PROSITE-ProRule" id="PRU01240"/>
    </source>
</evidence>
<gene>
    <name evidence="8" type="ORF">QF118_02755</name>
</gene>
<dbReference type="InterPro" id="IPR050131">
    <property type="entry name" value="Peptidase_S8_subtilisin-like"/>
</dbReference>
<protein>
    <submittedName>
        <fullName evidence="8">S8 family serine peptidase</fullName>
    </submittedName>
</protein>
<dbReference type="PROSITE" id="PS00136">
    <property type="entry name" value="SUBTILASE_ASP"/>
    <property type="match status" value="1"/>
</dbReference>
<evidence type="ECO:0000256" key="3">
    <source>
        <dbReference type="ARBA" id="ARBA00022801"/>
    </source>
</evidence>
<reference evidence="8 9" key="1">
    <citation type="submission" date="2023-05" db="EMBL/GenBank/DDBJ databases">
        <title>YMD87, complete Genome.</title>
        <authorList>
            <person name="Zhang J."/>
            <person name="Xu X."/>
        </authorList>
    </citation>
    <scope>NUCLEOTIDE SEQUENCE [LARGE SCALE GENOMIC DNA]</scope>
    <source>
        <strain evidence="8 9">YMD87</strain>
    </source>
</reference>
<dbReference type="InterPro" id="IPR023827">
    <property type="entry name" value="Peptidase_S8_Asp-AS"/>
</dbReference>
<keyword evidence="4 5" id="KW-0720">Serine protease</keyword>
<dbReference type="PANTHER" id="PTHR43806">
    <property type="entry name" value="PEPTIDASE S8"/>
    <property type="match status" value="1"/>
</dbReference>
<dbReference type="PROSITE" id="PS00138">
    <property type="entry name" value="SUBTILASE_SER"/>
    <property type="match status" value="1"/>
</dbReference>
<evidence type="ECO:0000256" key="4">
    <source>
        <dbReference type="ARBA" id="ARBA00022825"/>
    </source>
</evidence>
<proteinExistence type="inferred from homology"/>
<keyword evidence="2 5" id="KW-0645">Protease</keyword>
<dbReference type="RefSeq" id="WP_282301120.1">
    <property type="nucleotide sequence ID" value="NZ_CP124616.1"/>
</dbReference>
<name>A0ABY8QKD5_9RHOB</name>
<dbReference type="SUPFAM" id="SSF52743">
    <property type="entry name" value="Subtilisin-like"/>
    <property type="match status" value="1"/>
</dbReference>
<evidence type="ECO:0000256" key="1">
    <source>
        <dbReference type="ARBA" id="ARBA00011073"/>
    </source>
</evidence>
<feature type="domain" description="Peptidase S8/S53" evidence="7">
    <location>
        <begin position="175"/>
        <end position="398"/>
    </location>
</feature>
<dbReference type="InterPro" id="IPR015500">
    <property type="entry name" value="Peptidase_S8_subtilisin-rel"/>
</dbReference>
<dbReference type="EMBL" id="CP124616">
    <property type="protein sequence ID" value="WGW04486.1"/>
    <property type="molecule type" value="Genomic_DNA"/>
</dbReference>
<dbReference type="PRINTS" id="PR00723">
    <property type="entry name" value="SUBTILISIN"/>
</dbReference>
<accession>A0ABY8QKD5</accession>
<feature type="active site" description="Charge relay system" evidence="5">
    <location>
        <position position="369"/>
    </location>
</feature>
<feature type="active site" description="Charge relay system" evidence="5">
    <location>
        <position position="180"/>
    </location>
</feature>
<feature type="active site" description="Charge relay system" evidence="5">
    <location>
        <position position="214"/>
    </location>
</feature>
<dbReference type="InterPro" id="IPR036852">
    <property type="entry name" value="Peptidase_S8/S53_dom_sf"/>
</dbReference>
<dbReference type="PANTHER" id="PTHR43806:SF11">
    <property type="entry name" value="CEREVISIN-RELATED"/>
    <property type="match status" value="1"/>
</dbReference>
<evidence type="ECO:0000259" key="7">
    <source>
        <dbReference type="Pfam" id="PF00082"/>
    </source>
</evidence>
<dbReference type="PROSITE" id="PS51892">
    <property type="entry name" value="SUBTILASE"/>
    <property type="match status" value="1"/>
</dbReference>